<reference evidence="1 2" key="1">
    <citation type="submission" date="2016-08" db="EMBL/GenBank/DDBJ databases">
        <title>Whole genome sequence of Mesorhizobium sp. strain UASWS1009 isolated from industrial sewage.</title>
        <authorList>
            <person name="Crovadore J."/>
            <person name="Calmin G."/>
            <person name="Chablais R."/>
            <person name="Cochard B."/>
            <person name="Lefort F."/>
        </authorList>
    </citation>
    <scope>NUCLEOTIDE SEQUENCE [LARGE SCALE GENOMIC DNA]</scope>
    <source>
        <strain evidence="1 2">UASWS1009</strain>
    </source>
</reference>
<dbReference type="Proteomes" id="UP000094412">
    <property type="component" value="Unassembled WGS sequence"/>
</dbReference>
<evidence type="ECO:0000313" key="2">
    <source>
        <dbReference type="Proteomes" id="UP000094412"/>
    </source>
</evidence>
<name>A0A1C2DF61_9HYPH</name>
<gene>
    <name evidence="1" type="ORF">QV13_28350</name>
</gene>
<dbReference type="STRING" id="1566387.QV13_28350"/>
<organism evidence="1 2">
    <name type="scientific">Mesorhizobium hungaricum</name>
    <dbReference type="NCBI Taxonomy" id="1566387"/>
    <lineage>
        <taxon>Bacteria</taxon>
        <taxon>Pseudomonadati</taxon>
        <taxon>Pseudomonadota</taxon>
        <taxon>Alphaproteobacteria</taxon>
        <taxon>Hyphomicrobiales</taxon>
        <taxon>Phyllobacteriaceae</taxon>
        <taxon>Mesorhizobium</taxon>
    </lineage>
</organism>
<evidence type="ECO:0000313" key="1">
    <source>
        <dbReference type="EMBL" id="OCX13404.1"/>
    </source>
</evidence>
<keyword evidence="2" id="KW-1185">Reference proteome</keyword>
<dbReference type="AlphaFoldDB" id="A0A1C2DF61"/>
<sequence length="64" mass="7023">MSAIRISTGDARLVRIKPGLSAKPQELDVDIDVGKAGFDFSDFGLFIGNVGHRVLAVKYREMMI</sequence>
<accession>A0A1C2DF61</accession>
<comment type="caution">
    <text evidence="1">The sequence shown here is derived from an EMBL/GenBank/DDBJ whole genome shotgun (WGS) entry which is preliminary data.</text>
</comment>
<protein>
    <submittedName>
        <fullName evidence="1">Uncharacterized protein</fullName>
    </submittedName>
</protein>
<dbReference type="EMBL" id="MDEO01000036">
    <property type="protein sequence ID" value="OCX13404.1"/>
    <property type="molecule type" value="Genomic_DNA"/>
</dbReference>
<proteinExistence type="predicted"/>